<reference evidence="2 3" key="1">
    <citation type="submission" date="2022-09" db="EMBL/GenBank/DDBJ databases">
        <authorList>
            <person name="Palmer J.M."/>
        </authorList>
    </citation>
    <scope>NUCLEOTIDE SEQUENCE [LARGE SCALE GENOMIC DNA]</scope>
    <source>
        <strain evidence="2 3">DSM 7382</strain>
    </source>
</reference>
<comment type="caution">
    <text evidence="2">The sequence shown here is derived from an EMBL/GenBank/DDBJ whole genome shotgun (WGS) entry which is preliminary data.</text>
</comment>
<keyword evidence="3" id="KW-1185">Reference proteome</keyword>
<gene>
    <name evidence="2" type="ORF">QCA50_005661</name>
</gene>
<dbReference type="AlphaFoldDB" id="A0AAW0GAA7"/>
<organism evidence="2 3">
    <name type="scientific">Cerrena zonata</name>
    <dbReference type="NCBI Taxonomy" id="2478898"/>
    <lineage>
        <taxon>Eukaryota</taxon>
        <taxon>Fungi</taxon>
        <taxon>Dikarya</taxon>
        <taxon>Basidiomycota</taxon>
        <taxon>Agaricomycotina</taxon>
        <taxon>Agaricomycetes</taxon>
        <taxon>Polyporales</taxon>
        <taxon>Cerrenaceae</taxon>
        <taxon>Cerrena</taxon>
    </lineage>
</organism>
<evidence type="ECO:0000313" key="2">
    <source>
        <dbReference type="EMBL" id="KAK7690563.1"/>
    </source>
</evidence>
<accession>A0AAW0GAA7</accession>
<evidence type="ECO:0000313" key="3">
    <source>
        <dbReference type="Proteomes" id="UP001385951"/>
    </source>
</evidence>
<protein>
    <submittedName>
        <fullName evidence="2">Uncharacterized protein</fullName>
    </submittedName>
</protein>
<name>A0AAW0GAA7_9APHY</name>
<sequence>MPEGNEAESMGQQTKNFREEHRTEDSWKVKALHADATTKERASARKGTRVYADLSQNLTLPVPSNVAM</sequence>
<proteinExistence type="predicted"/>
<feature type="region of interest" description="Disordered" evidence="1">
    <location>
        <begin position="1"/>
        <end position="47"/>
    </location>
</feature>
<feature type="compositionally biased region" description="Basic and acidic residues" evidence="1">
    <location>
        <begin position="16"/>
        <end position="43"/>
    </location>
</feature>
<dbReference type="EMBL" id="JASBNA010000006">
    <property type="protein sequence ID" value="KAK7690563.1"/>
    <property type="molecule type" value="Genomic_DNA"/>
</dbReference>
<evidence type="ECO:0000256" key="1">
    <source>
        <dbReference type="SAM" id="MobiDB-lite"/>
    </source>
</evidence>
<dbReference type="Proteomes" id="UP001385951">
    <property type="component" value="Unassembled WGS sequence"/>
</dbReference>